<evidence type="ECO:0000256" key="3">
    <source>
        <dbReference type="PROSITE-ProRule" id="PRU00023"/>
    </source>
</evidence>
<keyword evidence="7" id="KW-1185">Reference proteome</keyword>
<dbReference type="PROSITE" id="PS50297">
    <property type="entry name" value="ANK_REP_REGION"/>
    <property type="match status" value="2"/>
</dbReference>
<feature type="region of interest" description="Disordered" evidence="4">
    <location>
        <begin position="694"/>
        <end position="760"/>
    </location>
</feature>
<dbReference type="SUPFAM" id="SSF48403">
    <property type="entry name" value="Ankyrin repeat"/>
    <property type="match status" value="2"/>
</dbReference>
<proteinExistence type="predicted"/>
<evidence type="ECO:0000313" key="7">
    <source>
        <dbReference type="Proteomes" id="UP001392437"/>
    </source>
</evidence>
<keyword evidence="2 3" id="KW-0040">ANK repeat</keyword>
<organism evidence="6 7">
    <name type="scientific">Apiospora kogelbergensis</name>
    <dbReference type="NCBI Taxonomy" id="1337665"/>
    <lineage>
        <taxon>Eukaryota</taxon>
        <taxon>Fungi</taxon>
        <taxon>Dikarya</taxon>
        <taxon>Ascomycota</taxon>
        <taxon>Pezizomycotina</taxon>
        <taxon>Sordariomycetes</taxon>
        <taxon>Xylariomycetidae</taxon>
        <taxon>Amphisphaeriales</taxon>
        <taxon>Apiosporaceae</taxon>
        <taxon>Apiospora</taxon>
    </lineage>
</organism>
<evidence type="ECO:0000259" key="5">
    <source>
        <dbReference type="Pfam" id="PF06985"/>
    </source>
</evidence>
<dbReference type="Pfam" id="PF06985">
    <property type="entry name" value="HET"/>
    <property type="match status" value="1"/>
</dbReference>
<evidence type="ECO:0000256" key="4">
    <source>
        <dbReference type="SAM" id="MobiDB-lite"/>
    </source>
</evidence>
<reference evidence="6 7" key="1">
    <citation type="submission" date="2023-01" db="EMBL/GenBank/DDBJ databases">
        <title>Analysis of 21 Apiospora genomes using comparative genomics revels a genus with tremendous synthesis potential of carbohydrate active enzymes and secondary metabolites.</title>
        <authorList>
            <person name="Sorensen T."/>
        </authorList>
    </citation>
    <scope>NUCLEOTIDE SEQUENCE [LARGE SCALE GENOMIC DNA]</scope>
    <source>
        <strain evidence="6 7">CBS 117206</strain>
    </source>
</reference>
<name>A0AAW0RA53_9PEZI</name>
<comment type="caution">
    <text evidence="6">The sequence shown here is derived from an EMBL/GenBank/DDBJ whole genome shotgun (WGS) entry which is preliminary data.</text>
</comment>
<dbReference type="InterPro" id="IPR036770">
    <property type="entry name" value="Ankyrin_rpt-contain_sf"/>
</dbReference>
<keyword evidence="1" id="KW-0677">Repeat</keyword>
<dbReference type="PANTHER" id="PTHR24198">
    <property type="entry name" value="ANKYRIN REPEAT AND PROTEIN KINASE DOMAIN-CONTAINING PROTEIN"/>
    <property type="match status" value="1"/>
</dbReference>
<evidence type="ECO:0000256" key="2">
    <source>
        <dbReference type="ARBA" id="ARBA00023043"/>
    </source>
</evidence>
<dbReference type="InterPro" id="IPR002110">
    <property type="entry name" value="Ankyrin_rpt"/>
</dbReference>
<dbReference type="InterPro" id="IPR010730">
    <property type="entry name" value="HET"/>
</dbReference>
<dbReference type="EMBL" id="JAQQWP010000002">
    <property type="protein sequence ID" value="KAK8130633.1"/>
    <property type="molecule type" value="Genomic_DNA"/>
</dbReference>
<protein>
    <recommendedName>
        <fullName evidence="5">Heterokaryon incompatibility domain-containing protein</fullName>
    </recommendedName>
</protein>
<feature type="domain" description="Heterokaryon incompatibility" evidence="5">
    <location>
        <begin position="1002"/>
        <end position="1157"/>
    </location>
</feature>
<sequence length="1526" mass="168327">MFHVQSSCGPTPLLDAAQAGDDRRVKALLSTEPHLDVNARDYDGRTPLLLAAINGHTAVASQLLSHGANPNWQDLRRVVPLWYAASSGHAGVVRALLESGQLSDVNPMHKSGEEKAGTPLSIALKKGYRDVVDLLVLEDSVDPFVQIELDERIEGQASVIGLAVRNGFEDAAITLLDKFVVAGSSQGAVTGSELLFLAASVGSTQLVTKLLTQPYSVDPNTTFPFDDYRFRGLTPFLVAIEHGHGPVARLLLATKCIPLSALNEALFEAKTRDVLKLLLENESVEADRKNSDGRTPLSVAAEKGYEAVVEEFLLETEKVDPDSRDDQGRTPLVWAVGKPYDPIFKTSWEGELSIVQRLLASGRVDPNPADKNGITPLYLAVKNGASCIVKAILKCSKIGPDADGDNGGTLLSLAASEGHGGVVEVLLRTWKIDINAIYGEYTALSLAASKGRWSDKSVVTVLLAEPDIDPNKKNGDGTTPLTIAAEENDLTFVRELLAAGADPNTRDNMGRTPLHRAIIPYHVTYEGHAANVIKELLGLTGIDPDPVNFEGRTPISLAAERGHGELVDVFIAVDRINPDSMDALGRSPLSWAIDPGAFNDSYNNMARRKEVVRRLLQVQTVNPNAEDAEGLTPLTRAIKTEHGSEFVGLLLDRSDLDIQSKDLNGRTPIALAREFKSTATISLLISRGAVNDAPSISITDDDNRSTTDKPNITSTSVAEEDIQCTEGQNRTKSDSYMADKAQDDQESSDTSDDSVFSQRYDVGETTKHRLQYELARSIRLPLGAQHEYSDVVESSAADLCPTCASIDLDTAFSDRETHYSGKHIAYLGHVDNTWSTRKCPMCRLIAAVHPTAHEDGDGSQYKLVAFSSTAILLCSDLLASWDHFQEPWIDTMVLGVVRDSGEDADDRWVRYSSFSSVLRYGMIGRVGSNCPDGEQAITISPRLATHGEADLRIAKRCIAYCSGTHSRRCNSRHRPPVPHFYLIDCRTRMIVRQSDKSVSPTYVALSYVWGQPPTSGSDPATAQMEWIRRDENGHQILRPLADGGVEPVVEDSIHVALELGYQYLWVDRYCIDQSSDMAVKQQQLQSMHKVYANAHVTLVMAAGRDASSGLAGATRCRPRVAMPCARVKGHILTCIPPEPSEQTLSSAWAERGWTYQEGLFAHRRLFFSEREMSYECQSLVCREAIRLPPRVVRLMGKKLRGPRLMRPSWIYDGRGVMASDMGGFDLFKLLTNYTARRLTYQSDALNAMMGILQAFGQRKRNPVYNICGVPVLCNSYSFGIRSKSAINRREIISRGGDVVASVALAGFVSGLCWELKEVADRRDGFPSWSWTGWRGVVSREPPGIVCGSGFDVEVSVVCNGESIIPWDDCYRRLVKAMADEEASTDIAFSGRSYALCIRACVVAARLYTQYCSVEKVDEWKGIITIGDSVWRGLYHATRKDYLPSDLVRPRRDGASVMQSWQQRLLEETWLGIVLWHNREEMKVLIVQEQLPPSANEYTYWERIGMLNLWDVSLESNMLERRTLMLV</sequence>
<evidence type="ECO:0000313" key="6">
    <source>
        <dbReference type="EMBL" id="KAK8130633.1"/>
    </source>
</evidence>
<dbReference type="Pfam" id="PF12796">
    <property type="entry name" value="Ank_2"/>
    <property type="match status" value="5"/>
</dbReference>
<dbReference type="Pfam" id="PF00023">
    <property type="entry name" value="Ank"/>
    <property type="match status" value="1"/>
</dbReference>
<dbReference type="Proteomes" id="UP001392437">
    <property type="component" value="Unassembled WGS sequence"/>
</dbReference>
<dbReference type="Gene3D" id="1.25.40.20">
    <property type="entry name" value="Ankyrin repeat-containing domain"/>
    <property type="match status" value="3"/>
</dbReference>
<feature type="repeat" description="ANK" evidence="3">
    <location>
        <begin position="43"/>
        <end position="75"/>
    </location>
</feature>
<feature type="repeat" description="ANK" evidence="3">
    <location>
        <begin position="476"/>
        <end position="508"/>
    </location>
</feature>
<dbReference type="PROSITE" id="PS50088">
    <property type="entry name" value="ANK_REPEAT"/>
    <property type="match status" value="2"/>
</dbReference>
<dbReference type="SMART" id="SM00248">
    <property type="entry name" value="ANK"/>
    <property type="match status" value="17"/>
</dbReference>
<accession>A0AAW0RA53</accession>
<gene>
    <name evidence="6" type="ORF">PG999_003013</name>
</gene>
<dbReference type="PANTHER" id="PTHR24198:SF165">
    <property type="entry name" value="ANKYRIN REPEAT-CONTAINING PROTEIN-RELATED"/>
    <property type="match status" value="1"/>
</dbReference>
<evidence type="ECO:0000256" key="1">
    <source>
        <dbReference type="ARBA" id="ARBA00022737"/>
    </source>
</evidence>
<feature type="compositionally biased region" description="Polar residues" evidence="4">
    <location>
        <begin position="708"/>
        <end position="717"/>
    </location>
</feature>